<dbReference type="Proteomes" id="UP000186666">
    <property type="component" value="Unassembled WGS sequence"/>
</dbReference>
<proteinExistence type="predicted"/>
<name>A0ABY1KEF8_9BACL</name>
<evidence type="ECO:0000313" key="1">
    <source>
        <dbReference type="EMBL" id="SIR71167.1"/>
    </source>
</evidence>
<reference evidence="1 2" key="1">
    <citation type="submission" date="2017-01" db="EMBL/GenBank/DDBJ databases">
        <authorList>
            <person name="Varghese N."/>
            <person name="Submissions S."/>
        </authorList>
    </citation>
    <scope>NUCLEOTIDE SEQUENCE [LARGE SCALE GENOMIC DNA]</scope>
    <source>
        <strain evidence="1 2">ATCC 23464</strain>
    </source>
</reference>
<organism evidence="1 2">
    <name type="scientific">Paenibacillus macquariensis</name>
    <dbReference type="NCBI Taxonomy" id="948756"/>
    <lineage>
        <taxon>Bacteria</taxon>
        <taxon>Bacillati</taxon>
        <taxon>Bacillota</taxon>
        <taxon>Bacilli</taxon>
        <taxon>Bacillales</taxon>
        <taxon>Paenibacillaceae</taxon>
        <taxon>Paenibacillus</taxon>
    </lineage>
</organism>
<dbReference type="RefSeq" id="WP_068590637.1">
    <property type="nucleotide sequence ID" value="NZ_FTNK01000040.1"/>
</dbReference>
<keyword evidence="2" id="KW-1185">Reference proteome</keyword>
<comment type="caution">
    <text evidence="1">The sequence shown here is derived from an EMBL/GenBank/DDBJ whole genome shotgun (WGS) entry which is preliminary data.</text>
</comment>
<protein>
    <submittedName>
        <fullName evidence="1">Uncharacterized protein</fullName>
    </submittedName>
</protein>
<accession>A0ABY1KEF8</accession>
<dbReference type="EMBL" id="FTNK01000040">
    <property type="protein sequence ID" value="SIR71167.1"/>
    <property type="molecule type" value="Genomic_DNA"/>
</dbReference>
<gene>
    <name evidence="1" type="ORF">SAMN05421578_1407</name>
</gene>
<evidence type="ECO:0000313" key="2">
    <source>
        <dbReference type="Proteomes" id="UP000186666"/>
    </source>
</evidence>
<sequence length="144" mass="16162">MNSPVKLMLLIYFLVFGLLASVDLISISRAEDNIKRSLDRAIDGGIIYGTNEDDYSKGLIYLNEDKVRQGVRDLIQKNLKLEPTLSSEAYQNGELIVNITYHDGVPRVEATFRAAIKMIAGGMVGLDTYPLEITKRTPYLSDYK</sequence>